<organism evidence="1 2">
    <name type="scientific">Enemella evansiae</name>
    <dbReference type="NCBI Taxonomy" id="2016499"/>
    <lineage>
        <taxon>Bacteria</taxon>
        <taxon>Bacillati</taxon>
        <taxon>Actinomycetota</taxon>
        <taxon>Actinomycetes</taxon>
        <taxon>Propionibacteriales</taxon>
        <taxon>Propionibacteriaceae</taxon>
        <taxon>Enemella</taxon>
    </lineage>
</organism>
<accession>A0A255G7D2</accession>
<evidence type="ECO:0000313" key="2">
    <source>
        <dbReference type="Proteomes" id="UP000215896"/>
    </source>
</evidence>
<dbReference type="Proteomes" id="UP000215896">
    <property type="component" value="Unassembled WGS sequence"/>
</dbReference>
<sequence length="111" mass="12724">MSLDWNESLLQEYLRLVAERQLPGAPTISAVHAPAWGTVDLVVETTNAVDPASSRMLMGMRFRAHDDWDLTSELLMRLDEFFGSSERYARGEVELIDGIWWHRHAFRGHLA</sequence>
<dbReference type="AlphaFoldDB" id="A0A255G7D2"/>
<comment type="caution">
    <text evidence="1">The sequence shown here is derived from an EMBL/GenBank/DDBJ whole genome shotgun (WGS) entry which is preliminary data.</text>
</comment>
<evidence type="ECO:0000313" key="1">
    <source>
        <dbReference type="EMBL" id="OYO08764.1"/>
    </source>
</evidence>
<proteinExistence type="predicted"/>
<keyword evidence="2" id="KW-1185">Reference proteome</keyword>
<reference evidence="1 2" key="1">
    <citation type="submission" date="2017-07" db="EMBL/GenBank/DDBJ databases">
        <title>Draft whole genome sequences of clinical Proprionibacteriaceae strains.</title>
        <authorList>
            <person name="Bernier A.-M."/>
            <person name="Bernard K."/>
            <person name="Domingo M.-C."/>
        </authorList>
    </citation>
    <scope>NUCLEOTIDE SEQUENCE [LARGE SCALE GENOMIC DNA]</scope>
    <source>
        <strain evidence="1 2">NML 030167</strain>
    </source>
</reference>
<dbReference type="EMBL" id="NMVO01000018">
    <property type="protein sequence ID" value="OYO08764.1"/>
    <property type="molecule type" value="Genomic_DNA"/>
</dbReference>
<protein>
    <submittedName>
        <fullName evidence="1">Uncharacterized protein</fullName>
    </submittedName>
</protein>
<name>A0A255G7D2_9ACTN</name>
<gene>
    <name evidence="1" type="ORF">CGZ94_19860</name>
</gene>
<dbReference type="RefSeq" id="WP_094406978.1">
    <property type="nucleotide sequence ID" value="NZ_NMVO01000018.1"/>
</dbReference>